<dbReference type="SUPFAM" id="SSF81301">
    <property type="entry name" value="Nucleotidyltransferase"/>
    <property type="match status" value="1"/>
</dbReference>
<organism evidence="1 2">
    <name type="scientific">Priestia veravalensis</name>
    <dbReference type="NCBI Taxonomy" id="1414648"/>
    <lineage>
        <taxon>Bacteria</taxon>
        <taxon>Bacillati</taxon>
        <taxon>Bacillota</taxon>
        <taxon>Bacilli</taxon>
        <taxon>Bacillales</taxon>
        <taxon>Bacillaceae</taxon>
        <taxon>Priestia</taxon>
    </lineage>
</organism>
<comment type="caution">
    <text evidence="1">The sequence shown here is derived from an EMBL/GenBank/DDBJ whole genome shotgun (WGS) entry which is preliminary data.</text>
</comment>
<dbReference type="PANTHER" id="PTHR34822">
    <property type="entry name" value="GRPB DOMAIN PROTEIN (AFU_ORTHOLOGUE AFUA_1G01530)"/>
    <property type="match status" value="1"/>
</dbReference>
<protein>
    <recommendedName>
        <fullName evidence="3">GrpB family protein</fullName>
    </recommendedName>
</protein>
<dbReference type="InterPro" id="IPR043519">
    <property type="entry name" value="NT_sf"/>
</dbReference>
<name>A0A0V8JQK6_9BACI</name>
<keyword evidence="2" id="KW-1185">Reference proteome</keyword>
<dbReference type="EMBL" id="LNQP01000007">
    <property type="protein sequence ID" value="KSU89343.1"/>
    <property type="molecule type" value="Genomic_DNA"/>
</dbReference>
<dbReference type="PANTHER" id="PTHR34822:SF1">
    <property type="entry name" value="GRPB FAMILY PROTEIN"/>
    <property type="match status" value="1"/>
</dbReference>
<proteinExistence type="predicted"/>
<evidence type="ECO:0000313" key="2">
    <source>
        <dbReference type="Proteomes" id="UP000053681"/>
    </source>
</evidence>
<sequence>MVELVNYETKWPVLYAFEKEKVTSMLKDFSIEVKHIGSTAIPNMSASPIIDVLIGIQRSEDLTSVIEILQNGPYVYIEEMNIFIALKDEASLSHYPKYIKENDSYCAIPTHIQHAHLYVTAVDSAFWDGCLAFQDELKKSERLQEGYIDLKNKLASSYWNNYERYMEEKQAYIQAYVSSKTLQSTDIK</sequence>
<dbReference type="InterPro" id="IPR007344">
    <property type="entry name" value="GrpB/CoaE"/>
</dbReference>
<gene>
    <name evidence="1" type="ORF">AS180_03380</name>
</gene>
<evidence type="ECO:0008006" key="3">
    <source>
        <dbReference type="Google" id="ProtNLM"/>
    </source>
</evidence>
<dbReference type="Proteomes" id="UP000053681">
    <property type="component" value="Unassembled WGS sequence"/>
</dbReference>
<dbReference type="RefSeq" id="WP_025911285.1">
    <property type="nucleotide sequence ID" value="NZ_KQ758629.1"/>
</dbReference>
<dbReference type="Pfam" id="PF04229">
    <property type="entry name" value="GrpB"/>
    <property type="match status" value="1"/>
</dbReference>
<dbReference type="Gene3D" id="3.30.460.10">
    <property type="entry name" value="Beta Polymerase, domain 2"/>
    <property type="match status" value="1"/>
</dbReference>
<dbReference type="AlphaFoldDB" id="A0A0V8JQK6"/>
<evidence type="ECO:0000313" key="1">
    <source>
        <dbReference type="EMBL" id="KSU89343.1"/>
    </source>
</evidence>
<accession>A0A0V8JQK6</accession>
<reference evidence="1 2" key="1">
    <citation type="submission" date="2015-11" db="EMBL/GenBank/DDBJ databases">
        <title>Bacillus caseinolyticus sp nov.</title>
        <authorList>
            <person name="Dastager S.G."/>
            <person name="Mawlankar R."/>
        </authorList>
    </citation>
    <scope>NUCLEOTIDE SEQUENCE [LARGE SCALE GENOMIC DNA]</scope>
    <source>
        <strain evidence="1 2">SGD-V-76</strain>
    </source>
</reference>